<keyword evidence="2" id="KW-0813">Transport</keyword>
<feature type="transmembrane region" description="Helical" evidence="6">
    <location>
        <begin position="386"/>
        <end position="415"/>
    </location>
</feature>
<evidence type="ECO:0000259" key="7">
    <source>
        <dbReference type="Pfam" id="PF03600"/>
    </source>
</evidence>
<evidence type="ECO:0000256" key="1">
    <source>
        <dbReference type="ARBA" id="ARBA00004141"/>
    </source>
</evidence>
<comment type="caution">
    <text evidence="8">The sequence shown here is derived from an EMBL/GenBank/DDBJ whole genome shotgun (WGS) entry which is preliminary data.</text>
</comment>
<dbReference type="EMBL" id="PJKA01000001">
    <property type="protein sequence ID" value="PNC20846.1"/>
    <property type="molecule type" value="Genomic_DNA"/>
</dbReference>
<feature type="transmembrane region" description="Helical" evidence="6">
    <location>
        <begin position="213"/>
        <end position="233"/>
    </location>
</feature>
<evidence type="ECO:0000256" key="2">
    <source>
        <dbReference type="ARBA" id="ARBA00022448"/>
    </source>
</evidence>
<evidence type="ECO:0000256" key="3">
    <source>
        <dbReference type="ARBA" id="ARBA00022692"/>
    </source>
</evidence>
<keyword evidence="3 6" id="KW-0812">Transmembrane</keyword>
<evidence type="ECO:0000256" key="5">
    <source>
        <dbReference type="ARBA" id="ARBA00023136"/>
    </source>
</evidence>
<dbReference type="Proteomes" id="UP000236000">
    <property type="component" value="Unassembled WGS sequence"/>
</dbReference>
<feature type="transmembrane region" description="Helical" evidence="6">
    <location>
        <begin position="356"/>
        <end position="374"/>
    </location>
</feature>
<feature type="transmembrane region" description="Helical" evidence="6">
    <location>
        <begin position="116"/>
        <end position="135"/>
    </location>
</feature>
<sequence>MRHRTTDTAKGHRNYIIIACDVLLFLAMLKWLPVEPEVARGLAILTFIGILWLTEALHVTVTALLVPVLAMFMGILPGARALAGFADPTIFLFFGGFAMAGALHEQKIDIWLAGKILQMAKGSLGMALVLIFLATAFLSMWMSNTATAAMMLPLVIGLLDRVPPEKLKTTAPFAVLGVAYSASIGGMGTLVGSPPNAIAAHELGMGFAEWFRIAMPIVLVFGVVVFFLMYLFFRPRLSLHVDMTPEEGNEQGSRLNARQVRVLVLFVLVAGSWMCSSFLSAALGGIPAMDTLIALCAAVLLPLCGVINWGGIAKNTDWGVLLLFGGGITLSSILVQTGAAGFLADQVSSIAMGQNPLVILLIISVFISSLTEFCSNTASAALVAPLMVTVAAAMGMSATPLVLLVGIGASCAFMLPVSTPPNALAYATGKFPQMTMVKVGLLIDAVLIFVKAFWAWIFWM</sequence>
<dbReference type="InterPro" id="IPR004680">
    <property type="entry name" value="Cit_transptr-like_dom"/>
</dbReference>
<evidence type="ECO:0000256" key="4">
    <source>
        <dbReference type="ARBA" id="ARBA00022989"/>
    </source>
</evidence>
<feature type="transmembrane region" description="Helical" evidence="6">
    <location>
        <begin position="12"/>
        <end position="32"/>
    </location>
</feature>
<evidence type="ECO:0000313" key="8">
    <source>
        <dbReference type="EMBL" id="PNC20846.1"/>
    </source>
</evidence>
<keyword evidence="5 6" id="KW-0472">Membrane</keyword>
<gene>
    <name evidence="8" type="ORF">CXU22_00040</name>
</gene>
<dbReference type="GO" id="GO:0005886">
    <property type="term" value="C:plasma membrane"/>
    <property type="evidence" value="ECO:0007669"/>
    <property type="project" value="TreeGrafter"/>
</dbReference>
<feature type="transmembrane region" description="Helical" evidence="6">
    <location>
        <begin position="320"/>
        <end position="344"/>
    </location>
</feature>
<evidence type="ECO:0000256" key="6">
    <source>
        <dbReference type="SAM" id="Phobius"/>
    </source>
</evidence>
<dbReference type="GO" id="GO:1905039">
    <property type="term" value="P:carboxylic acid transmembrane transport"/>
    <property type="evidence" value="ECO:0007669"/>
    <property type="project" value="UniProtKB-ARBA"/>
</dbReference>
<dbReference type="CDD" id="cd01115">
    <property type="entry name" value="SLC13_permease"/>
    <property type="match status" value="1"/>
</dbReference>
<feature type="transmembrane region" description="Helical" evidence="6">
    <location>
        <begin position="262"/>
        <end position="286"/>
    </location>
</feature>
<evidence type="ECO:0000313" key="9">
    <source>
        <dbReference type="Proteomes" id="UP000236000"/>
    </source>
</evidence>
<keyword evidence="4 6" id="KW-1133">Transmembrane helix</keyword>
<feature type="transmembrane region" description="Helical" evidence="6">
    <location>
        <begin position="85"/>
        <end position="104"/>
    </location>
</feature>
<proteinExistence type="predicted"/>
<protein>
    <submittedName>
        <fullName evidence="8">Anion transporter</fullName>
    </submittedName>
</protein>
<feature type="transmembrane region" description="Helical" evidence="6">
    <location>
        <begin position="292"/>
        <end position="313"/>
    </location>
</feature>
<feature type="transmembrane region" description="Helical" evidence="6">
    <location>
        <begin position="435"/>
        <end position="459"/>
    </location>
</feature>
<dbReference type="RefSeq" id="WP_102711305.1">
    <property type="nucleotide sequence ID" value="NZ_PJKA01000001.1"/>
</dbReference>
<dbReference type="InterPro" id="IPR001898">
    <property type="entry name" value="SLC13A/DASS"/>
</dbReference>
<dbReference type="PANTHER" id="PTHR10283">
    <property type="entry name" value="SOLUTE CARRIER FAMILY 13 MEMBER"/>
    <property type="match status" value="1"/>
</dbReference>
<comment type="subcellular location">
    <subcellularLocation>
        <location evidence="1">Membrane</location>
        <topology evidence="1">Multi-pass membrane protein</topology>
    </subcellularLocation>
</comment>
<name>A0A2N8HH85_9BACT</name>
<dbReference type="OrthoDB" id="9766267at2"/>
<dbReference type="AlphaFoldDB" id="A0A2N8HH85"/>
<dbReference type="Pfam" id="PF03600">
    <property type="entry name" value="CitMHS"/>
    <property type="match status" value="1"/>
</dbReference>
<dbReference type="GO" id="GO:0008514">
    <property type="term" value="F:organic anion transmembrane transporter activity"/>
    <property type="evidence" value="ECO:0007669"/>
    <property type="project" value="UniProtKB-ARBA"/>
</dbReference>
<accession>A0A2N8HH85</accession>
<dbReference type="PANTHER" id="PTHR10283:SF82">
    <property type="entry name" value="SOLUTE CARRIER FAMILY 13 MEMBER 2"/>
    <property type="match status" value="1"/>
</dbReference>
<organism evidence="8 9">
    <name type="scientific">Akkermansia muciniphila</name>
    <dbReference type="NCBI Taxonomy" id="239935"/>
    <lineage>
        <taxon>Bacteria</taxon>
        <taxon>Pseudomonadati</taxon>
        <taxon>Verrucomicrobiota</taxon>
        <taxon>Verrucomicrobiia</taxon>
        <taxon>Verrucomicrobiales</taxon>
        <taxon>Akkermansiaceae</taxon>
        <taxon>Akkermansia</taxon>
    </lineage>
</organism>
<feature type="domain" description="Citrate transporter-like" evidence="7">
    <location>
        <begin position="50"/>
        <end position="406"/>
    </location>
</feature>
<feature type="transmembrane region" description="Helical" evidence="6">
    <location>
        <begin position="171"/>
        <end position="193"/>
    </location>
</feature>
<dbReference type="NCBIfam" id="TIGR00785">
    <property type="entry name" value="dass"/>
    <property type="match status" value="1"/>
</dbReference>
<reference evidence="8 9" key="1">
    <citation type="journal article" date="2017" name="BMC Genomics">
        <title>Genome sequencing of 39 Akkermansia muciniphila isolates reveals its population structure, genomic and functional diverisity, and global distribution in mammalian gut microbiotas.</title>
        <authorList>
            <person name="Guo X."/>
            <person name="Li S."/>
            <person name="Zhang J."/>
            <person name="Wu F."/>
            <person name="Li X."/>
            <person name="Wu D."/>
            <person name="Zhang M."/>
            <person name="Ou Z."/>
            <person name="Jie Z."/>
            <person name="Yan Q."/>
            <person name="Li P."/>
            <person name="Yi J."/>
            <person name="Peng Y."/>
        </authorList>
    </citation>
    <scope>NUCLEOTIDE SEQUENCE [LARGE SCALE GENOMIC DNA]</scope>
    <source>
        <strain evidence="8 9">GP24</strain>
    </source>
</reference>